<reference evidence="1" key="1">
    <citation type="submission" date="2023-01" db="EMBL/GenBank/DDBJ databases">
        <authorList>
            <person name="Van Ghelder C."/>
            <person name="Rancurel C."/>
        </authorList>
    </citation>
    <scope>NUCLEOTIDE SEQUENCE</scope>
    <source>
        <strain evidence="1">CNCM I-4278</strain>
    </source>
</reference>
<name>A0A9W4XN41_9PLEO</name>
<dbReference type="Proteomes" id="UP001152607">
    <property type="component" value="Unassembled WGS sequence"/>
</dbReference>
<dbReference type="EMBL" id="CAOQHR010000002">
    <property type="protein sequence ID" value="CAI6329853.1"/>
    <property type="molecule type" value="Genomic_DNA"/>
</dbReference>
<dbReference type="AlphaFoldDB" id="A0A9W4XN41"/>
<organism evidence="1 2">
    <name type="scientific">Periconia digitata</name>
    <dbReference type="NCBI Taxonomy" id="1303443"/>
    <lineage>
        <taxon>Eukaryota</taxon>
        <taxon>Fungi</taxon>
        <taxon>Dikarya</taxon>
        <taxon>Ascomycota</taxon>
        <taxon>Pezizomycotina</taxon>
        <taxon>Dothideomycetes</taxon>
        <taxon>Pleosporomycetidae</taxon>
        <taxon>Pleosporales</taxon>
        <taxon>Massarineae</taxon>
        <taxon>Periconiaceae</taxon>
        <taxon>Periconia</taxon>
    </lineage>
</organism>
<comment type="caution">
    <text evidence="1">The sequence shown here is derived from an EMBL/GenBank/DDBJ whole genome shotgun (WGS) entry which is preliminary data.</text>
</comment>
<sequence length="94" mass="10624">MSQIWERIDSSSSPVNIGSVHCAPAMRHPDADPVFCEANTKAQHHSTRRLVQQLSCTAKVTMIPRKNTSAAHSYIPLRVHRPWCRSKSQLHPEL</sequence>
<accession>A0A9W4XN41</accession>
<gene>
    <name evidence="1" type="ORF">PDIGIT_LOCUS4167</name>
</gene>
<proteinExistence type="predicted"/>
<protein>
    <submittedName>
        <fullName evidence="1">Uncharacterized protein</fullName>
    </submittedName>
</protein>
<keyword evidence="2" id="KW-1185">Reference proteome</keyword>
<evidence type="ECO:0000313" key="1">
    <source>
        <dbReference type="EMBL" id="CAI6329853.1"/>
    </source>
</evidence>
<evidence type="ECO:0000313" key="2">
    <source>
        <dbReference type="Proteomes" id="UP001152607"/>
    </source>
</evidence>